<organism evidence="2 4">
    <name type="scientific">Gimesia alba</name>
    <dbReference type="NCBI Taxonomy" id="2527973"/>
    <lineage>
        <taxon>Bacteria</taxon>
        <taxon>Pseudomonadati</taxon>
        <taxon>Planctomycetota</taxon>
        <taxon>Planctomycetia</taxon>
        <taxon>Planctomycetales</taxon>
        <taxon>Planctomycetaceae</taxon>
        <taxon>Gimesia</taxon>
    </lineage>
</organism>
<name>A0A517RD04_9PLAN</name>
<dbReference type="KEGG" id="gaz:Pan241w_58270"/>
<sequence>MAIPRNGNAQKKERRTTVAHDTLAKGHTKQHMADAPYGARLQVLLSCSRAIAQVGDLS</sequence>
<dbReference type="Proteomes" id="UP000317171">
    <property type="component" value="Chromosome"/>
</dbReference>
<protein>
    <submittedName>
        <fullName evidence="2">Uncharacterized protein</fullName>
    </submittedName>
</protein>
<dbReference type="EMBL" id="CP036269">
    <property type="protein sequence ID" value="QDT45700.1"/>
    <property type="molecule type" value="Genomic_DNA"/>
</dbReference>
<accession>A0A517RD04</accession>
<evidence type="ECO:0000313" key="3">
    <source>
        <dbReference type="EMBL" id="QDT45700.1"/>
    </source>
</evidence>
<evidence type="ECO:0000256" key="1">
    <source>
        <dbReference type="SAM" id="MobiDB-lite"/>
    </source>
</evidence>
<dbReference type="AlphaFoldDB" id="A0A517RD04"/>
<evidence type="ECO:0000313" key="4">
    <source>
        <dbReference type="Proteomes" id="UP000317171"/>
    </source>
</evidence>
<dbReference type="KEGG" id="gaz:Pan241w_18280"/>
<feature type="region of interest" description="Disordered" evidence="1">
    <location>
        <begin position="1"/>
        <end position="31"/>
    </location>
</feature>
<reference evidence="2 4" key="1">
    <citation type="submission" date="2019-02" db="EMBL/GenBank/DDBJ databases">
        <title>Deep-cultivation of Planctomycetes and their phenomic and genomic characterization uncovers novel biology.</title>
        <authorList>
            <person name="Wiegand S."/>
            <person name="Jogler M."/>
            <person name="Boedeker C."/>
            <person name="Pinto D."/>
            <person name="Vollmers J."/>
            <person name="Rivas-Marin E."/>
            <person name="Kohn T."/>
            <person name="Peeters S.H."/>
            <person name="Heuer A."/>
            <person name="Rast P."/>
            <person name="Oberbeckmann S."/>
            <person name="Bunk B."/>
            <person name="Jeske O."/>
            <person name="Meyerdierks A."/>
            <person name="Storesund J.E."/>
            <person name="Kallscheuer N."/>
            <person name="Luecker S."/>
            <person name="Lage O.M."/>
            <person name="Pohl T."/>
            <person name="Merkel B.J."/>
            <person name="Hornburger P."/>
            <person name="Mueller R.-W."/>
            <person name="Bruemmer F."/>
            <person name="Labrenz M."/>
            <person name="Spormann A.M."/>
            <person name="Op den Camp H."/>
            <person name="Overmann J."/>
            <person name="Amann R."/>
            <person name="Jetten M.S.M."/>
            <person name="Mascher T."/>
            <person name="Medema M.H."/>
            <person name="Devos D.P."/>
            <person name="Kaster A.-K."/>
            <person name="Ovreas L."/>
            <person name="Rohde M."/>
            <person name="Galperin M.Y."/>
            <person name="Jogler C."/>
        </authorList>
    </citation>
    <scope>NUCLEOTIDE SEQUENCE [LARGE SCALE GENOMIC DNA]</scope>
    <source>
        <strain evidence="2 4">Pan241w</strain>
    </source>
</reference>
<dbReference type="EMBL" id="CP036269">
    <property type="protein sequence ID" value="QDT41765.1"/>
    <property type="molecule type" value="Genomic_DNA"/>
</dbReference>
<proteinExistence type="predicted"/>
<keyword evidence="4" id="KW-1185">Reference proteome</keyword>
<gene>
    <name evidence="2" type="ORF">Pan241w_18280</name>
    <name evidence="3" type="ORF">Pan241w_58270</name>
</gene>
<evidence type="ECO:0000313" key="2">
    <source>
        <dbReference type="EMBL" id="QDT41765.1"/>
    </source>
</evidence>
<feature type="compositionally biased region" description="Basic and acidic residues" evidence="1">
    <location>
        <begin position="15"/>
        <end position="24"/>
    </location>
</feature>